<keyword evidence="2 4" id="KW-0863">Zinc-finger</keyword>
<feature type="region of interest" description="Disordered" evidence="5">
    <location>
        <begin position="68"/>
        <end position="91"/>
    </location>
</feature>
<reference evidence="7 8" key="1">
    <citation type="journal article" date="2016" name="Proc. Natl. Acad. Sci. U.S.A.">
        <title>Comparative genomics of biotechnologically important yeasts.</title>
        <authorList>
            <person name="Riley R."/>
            <person name="Haridas S."/>
            <person name="Wolfe K.H."/>
            <person name="Lopes M.R."/>
            <person name="Hittinger C.T."/>
            <person name="Goeker M."/>
            <person name="Salamov A.A."/>
            <person name="Wisecaver J.H."/>
            <person name="Long T.M."/>
            <person name="Calvey C.H."/>
            <person name="Aerts A.L."/>
            <person name="Barry K.W."/>
            <person name="Choi C."/>
            <person name="Clum A."/>
            <person name="Coughlan A.Y."/>
            <person name="Deshpande S."/>
            <person name="Douglass A.P."/>
            <person name="Hanson S.J."/>
            <person name="Klenk H.-P."/>
            <person name="LaButti K.M."/>
            <person name="Lapidus A."/>
            <person name="Lindquist E.A."/>
            <person name="Lipzen A.M."/>
            <person name="Meier-Kolthoff J.P."/>
            <person name="Ohm R.A."/>
            <person name="Otillar R.P."/>
            <person name="Pangilinan J.L."/>
            <person name="Peng Y."/>
            <person name="Rokas A."/>
            <person name="Rosa C.A."/>
            <person name="Scheuner C."/>
            <person name="Sibirny A.A."/>
            <person name="Slot J.C."/>
            <person name="Stielow J.B."/>
            <person name="Sun H."/>
            <person name="Kurtzman C.P."/>
            <person name="Blackwell M."/>
            <person name="Grigoriev I.V."/>
            <person name="Jeffries T.W."/>
        </authorList>
    </citation>
    <scope>NUCLEOTIDE SEQUENCE [LARGE SCALE GENOMIC DNA]</scope>
    <source>
        <strain evidence="7 8">DSM 6958</strain>
    </source>
</reference>
<dbReference type="PANTHER" id="PTHR13510:SF44">
    <property type="entry name" value="RABENOSYN-5"/>
    <property type="match status" value="1"/>
</dbReference>
<evidence type="ECO:0000256" key="3">
    <source>
        <dbReference type="ARBA" id="ARBA00022833"/>
    </source>
</evidence>
<evidence type="ECO:0000256" key="5">
    <source>
        <dbReference type="SAM" id="MobiDB-lite"/>
    </source>
</evidence>
<dbReference type="InterPro" id="IPR017455">
    <property type="entry name" value="Znf_FYVE-rel"/>
</dbReference>
<feature type="compositionally biased region" description="Low complexity" evidence="5">
    <location>
        <begin position="239"/>
        <end position="268"/>
    </location>
</feature>
<dbReference type="OrthoDB" id="10018316at2759"/>
<proteinExistence type="predicted"/>
<evidence type="ECO:0000313" key="7">
    <source>
        <dbReference type="EMBL" id="ODQ63474.1"/>
    </source>
</evidence>
<feature type="compositionally biased region" description="Low complexity" evidence="5">
    <location>
        <begin position="14"/>
        <end position="34"/>
    </location>
</feature>
<feature type="compositionally biased region" description="Polar residues" evidence="5">
    <location>
        <begin position="572"/>
        <end position="587"/>
    </location>
</feature>
<dbReference type="Proteomes" id="UP000095009">
    <property type="component" value="Unassembled WGS sequence"/>
</dbReference>
<dbReference type="AlphaFoldDB" id="A0A1E3PE27"/>
<dbReference type="GO" id="GO:0008270">
    <property type="term" value="F:zinc ion binding"/>
    <property type="evidence" value="ECO:0007669"/>
    <property type="project" value="UniProtKB-KW"/>
</dbReference>
<dbReference type="EMBL" id="KV454414">
    <property type="protein sequence ID" value="ODQ63474.1"/>
    <property type="molecule type" value="Genomic_DNA"/>
</dbReference>
<protein>
    <recommendedName>
        <fullName evidence="6">FYVE-type domain-containing protein</fullName>
    </recommendedName>
</protein>
<evidence type="ECO:0000256" key="4">
    <source>
        <dbReference type="PROSITE-ProRule" id="PRU00091"/>
    </source>
</evidence>
<feature type="region of interest" description="Disordered" evidence="5">
    <location>
        <begin position="224"/>
        <end position="372"/>
    </location>
</feature>
<dbReference type="SMART" id="SM00064">
    <property type="entry name" value="FYVE"/>
    <property type="match status" value="1"/>
</dbReference>
<gene>
    <name evidence="7" type="ORF">NADFUDRAFT_53143</name>
</gene>
<dbReference type="Gene3D" id="3.30.40.10">
    <property type="entry name" value="Zinc/RING finger domain, C3HC4 (zinc finger)"/>
    <property type="match status" value="1"/>
</dbReference>
<evidence type="ECO:0000259" key="6">
    <source>
        <dbReference type="PROSITE" id="PS50178"/>
    </source>
</evidence>
<dbReference type="Pfam" id="PF01363">
    <property type="entry name" value="FYVE"/>
    <property type="match status" value="1"/>
</dbReference>
<feature type="compositionally biased region" description="Low complexity" evidence="5">
    <location>
        <begin position="317"/>
        <end position="372"/>
    </location>
</feature>
<dbReference type="GO" id="GO:0032266">
    <property type="term" value="F:phosphatidylinositol-3-phosphate binding"/>
    <property type="evidence" value="ECO:0007669"/>
    <property type="project" value="UniProtKB-ARBA"/>
</dbReference>
<dbReference type="InterPro" id="IPR013083">
    <property type="entry name" value="Znf_RING/FYVE/PHD"/>
</dbReference>
<feature type="compositionally biased region" description="Polar residues" evidence="5">
    <location>
        <begin position="128"/>
        <end position="137"/>
    </location>
</feature>
<feature type="region of interest" description="Disordered" evidence="5">
    <location>
        <begin position="1"/>
        <end position="38"/>
    </location>
</feature>
<organism evidence="7 8">
    <name type="scientific">Nadsonia fulvescens var. elongata DSM 6958</name>
    <dbReference type="NCBI Taxonomy" id="857566"/>
    <lineage>
        <taxon>Eukaryota</taxon>
        <taxon>Fungi</taxon>
        <taxon>Dikarya</taxon>
        <taxon>Ascomycota</taxon>
        <taxon>Saccharomycotina</taxon>
        <taxon>Dipodascomycetes</taxon>
        <taxon>Dipodascales</taxon>
        <taxon>Dipodascales incertae sedis</taxon>
        <taxon>Nadsonia</taxon>
    </lineage>
</organism>
<dbReference type="InterPro" id="IPR011011">
    <property type="entry name" value="Znf_FYVE_PHD"/>
</dbReference>
<feature type="compositionally biased region" description="Polar residues" evidence="5">
    <location>
        <begin position="269"/>
        <end position="281"/>
    </location>
</feature>
<sequence length="641" mass="69965">MTPPRELSELANGTTTTFTTAPGPSAPQASPSLPNAVFERRDIPLDATVGYRRTSRMVSSLRTLSAASGSSFSHPISLRSASQSKASKPVRSVSSGAILSTSSESEIGVHLPFGQKTGHIDFGRSQPRDSTANPTLHSKSKSSSSIRSHSQVSLSTDILFPSLLGSASSRKKTSKSYQPAHAVLPNNTQSRAYYGKYDKSRLITSTYGGSDSLSMMHPSEFMSSADLSPTSTHPKRPSRWSISSISSTGTTSSSSSSLSSLTRTSSLTNASNLVPPSSESSYFPHPKSSPPDLSPTSNTCQAKLPNTSFQSHPQPYSLSNSRSSSVSSSSFTSNLTSNSNSNLKLKNSNSNSGPNLRFLNSSRSSSLSTDQSRTPLYVPVVLRLTPSTYGLNSIRVGSESTLMNQSEQSHLAKLGSYTKHPLNLPYGEALPLPRNNWVPNHERSECHACAKPFGSLATGRIFPRRHHCRKCGEVFCKNCCQFWLKLDHFLNYVPNQVNVPPQRCCQQCANKICQEAHTEGFEYGSNISTMDKERELLNRSQRAFGGFVEHHRSQGRDDDDEEDDASSEDDSYYNNSRHPNLDTTSNVPRAWRDTNEDRKKPNPSPVPPGIVDREVEMDQPLTGVGSVNPDVVPVNWNWSTF</sequence>
<name>A0A1E3PE27_9ASCO</name>
<dbReference type="STRING" id="857566.A0A1E3PE27"/>
<evidence type="ECO:0000256" key="2">
    <source>
        <dbReference type="ARBA" id="ARBA00022771"/>
    </source>
</evidence>
<evidence type="ECO:0000313" key="8">
    <source>
        <dbReference type="Proteomes" id="UP000095009"/>
    </source>
</evidence>
<dbReference type="InterPro" id="IPR052727">
    <property type="entry name" value="Rab4/Rab5_effector"/>
</dbReference>
<feature type="region of interest" description="Disordered" evidence="5">
    <location>
        <begin position="547"/>
        <end position="628"/>
    </location>
</feature>
<keyword evidence="3" id="KW-0862">Zinc</keyword>
<evidence type="ECO:0000256" key="1">
    <source>
        <dbReference type="ARBA" id="ARBA00022723"/>
    </source>
</evidence>
<feature type="compositionally biased region" description="Polar residues" evidence="5">
    <location>
        <begin position="294"/>
        <end position="316"/>
    </location>
</feature>
<feature type="region of interest" description="Disordered" evidence="5">
    <location>
        <begin position="117"/>
        <end position="149"/>
    </location>
</feature>
<keyword evidence="8" id="KW-1185">Reference proteome</keyword>
<dbReference type="SUPFAM" id="SSF57903">
    <property type="entry name" value="FYVE/PHD zinc finger"/>
    <property type="match status" value="1"/>
</dbReference>
<keyword evidence="1" id="KW-0479">Metal-binding</keyword>
<feature type="compositionally biased region" description="Acidic residues" evidence="5">
    <location>
        <begin position="557"/>
        <end position="571"/>
    </location>
</feature>
<dbReference type="InterPro" id="IPR000306">
    <property type="entry name" value="Znf_FYVE"/>
</dbReference>
<feature type="compositionally biased region" description="Basic and acidic residues" evidence="5">
    <location>
        <begin position="590"/>
        <end position="600"/>
    </location>
</feature>
<dbReference type="PANTHER" id="PTHR13510">
    <property type="entry name" value="FYVE-FINGER-CONTAINING RAB5 EFFECTOR PROTEIN RABENOSYN-5-RELATED"/>
    <property type="match status" value="1"/>
</dbReference>
<accession>A0A1E3PE27</accession>
<dbReference type="PROSITE" id="PS50178">
    <property type="entry name" value="ZF_FYVE"/>
    <property type="match status" value="1"/>
</dbReference>
<feature type="domain" description="FYVE-type" evidence="6">
    <location>
        <begin position="440"/>
        <end position="513"/>
    </location>
</feature>